<dbReference type="EMBL" id="BMNZ01000002">
    <property type="protein sequence ID" value="GGM86202.1"/>
    <property type="molecule type" value="Genomic_DNA"/>
</dbReference>
<proteinExistence type="predicted"/>
<dbReference type="Proteomes" id="UP000623461">
    <property type="component" value="Unassembled WGS sequence"/>
</dbReference>
<evidence type="ECO:0000313" key="3">
    <source>
        <dbReference type="Proteomes" id="UP000623461"/>
    </source>
</evidence>
<evidence type="ECO:0000313" key="2">
    <source>
        <dbReference type="EMBL" id="GGM86202.1"/>
    </source>
</evidence>
<protein>
    <submittedName>
        <fullName evidence="2">Uncharacterized protein</fullName>
    </submittedName>
</protein>
<feature type="compositionally biased region" description="Basic residues" evidence="1">
    <location>
        <begin position="459"/>
        <end position="475"/>
    </location>
</feature>
<feature type="region of interest" description="Disordered" evidence="1">
    <location>
        <begin position="434"/>
        <end position="475"/>
    </location>
</feature>
<organism evidence="2 3">
    <name type="scientific">Terrabacter tumescens</name>
    <dbReference type="NCBI Taxonomy" id="60443"/>
    <lineage>
        <taxon>Bacteria</taxon>
        <taxon>Bacillati</taxon>
        <taxon>Actinomycetota</taxon>
        <taxon>Actinomycetes</taxon>
        <taxon>Micrococcales</taxon>
        <taxon>Intrasporangiaceae</taxon>
        <taxon>Terrabacter</taxon>
    </lineage>
</organism>
<evidence type="ECO:0000256" key="1">
    <source>
        <dbReference type="SAM" id="MobiDB-lite"/>
    </source>
</evidence>
<name>A0ABQ2HP96_9MICO</name>
<gene>
    <name evidence="2" type="ORF">GCM10009721_08700</name>
</gene>
<reference evidence="3" key="1">
    <citation type="journal article" date="2019" name="Int. J. Syst. Evol. Microbiol.">
        <title>The Global Catalogue of Microorganisms (GCM) 10K type strain sequencing project: providing services to taxonomists for standard genome sequencing and annotation.</title>
        <authorList>
            <consortium name="The Broad Institute Genomics Platform"/>
            <consortium name="The Broad Institute Genome Sequencing Center for Infectious Disease"/>
            <person name="Wu L."/>
            <person name="Ma J."/>
        </authorList>
    </citation>
    <scope>NUCLEOTIDE SEQUENCE [LARGE SCALE GENOMIC DNA]</scope>
    <source>
        <strain evidence="3">JCM 1365</strain>
    </source>
</reference>
<comment type="caution">
    <text evidence="2">The sequence shown here is derived from an EMBL/GenBank/DDBJ whole genome shotgun (WGS) entry which is preliminary data.</text>
</comment>
<sequence length="475" mass="52665">MPRGPLTLPLLESRTHDVLDRLLPGAVHRDGLQYYIPANERELNSADPLQYTKRVEGDHLVILDDLAVIVEDKAVALSALSKGGKTARIKNDLTGMVTKAAEQSGRLRELIERDGVVRIHGEGLVDLSHIREIHTIAVSLDDLTSVATATADLVRAGLLDLDNIPWTVSIHDLDLIAELVERPAQFLLYLRRRRNPDTTVMFTAPDELDLFLHFLEAGLWVEPDPEQVRVAFPWMQAPTTGEMRRYREQMPAYITSRTDPLDAWFYTKDSADPGVVKAPKPSSTPSPLAALVDEIQARGTYGWLSIGATMLEGSSTAQHKMLGNSKDLLKNPSATGAPRNLTVPITSTVNPAEGWVLVWWTRPTGHTLVQIKRAAEEHLRAKKYQLGVPRGVAFIYDEDTGALEDVIYNGHIGELTAQESARLTTLKPIEALHGRLHPNAKKAPSRARSSPSRPPAARPKPKRKAKAKKRPKRKR</sequence>
<accession>A0ABQ2HP96</accession>
<keyword evidence="3" id="KW-1185">Reference proteome</keyword>
<feature type="compositionally biased region" description="Basic residues" evidence="1">
    <location>
        <begin position="434"/>
        <end position="445"/>
    </location>
</feature>